<name>A0A645DS63_9ZZZZ</name>
<evidence type="ECO:0000313" key="2">
    <source>
        <dbReference type="EMBL" id="MPM92167.1"/>
    </source>
</evidence>
<feature type="compositionally biased region" description="Basic and acidic residues" evidence="1">
    <location>
        <begin position="84"/>
        <end position="94"/>
    </location>
</feature>
<protein>
    <submittedName>
        <fullName evidence="2">Uncharacterized protein</fullName>
    </submittedName>
</protein>
<dbReference type="AlphaFoldDB" id="A0A645DS63"/>
<feature type="region of interest" description="Disordered" evidence="1">
    <location>
        <begin position="1"/>
        <end position="30"/>
    </location>
</feature>
<gene>
    <name evidence="2" type="ORF">SDC9_139302</name>
</gene>
<reference evidence="2" key="1">
    <citation type="submission" date="2019-08" db="EMBL/GenBank/DDBJ databases">
        <authorList>
            <person name="Kucharzyk K."/>
            <person name="Murdoch R.W."/>
            <person name="Higgins S."/>
            <person name="Loffler F."/>
        </authorList>
    </citation>
    <scope>NUCLEOTIDE SEQUENCE</scope>
</reference>
<organism evidence="2">
    <name type="scientific">bioreactor metagenome</name>
    <dbReference type="NCBI Taxonomy" id="1076179"/>
    <lineage>
        <taxon>unclassified sequences</taxon>
        <taxon>metagenomes</taxon>
        <taxon>ecological metagenomes</taxon>
    </lineage>
</organism>
<feature type="region of interest" description="Disordered" evidence="1">
    <location>
        <begin position="62"/>
        <end position="115"/>
    </location>
</feature>
<dbReference type="EMBL" id="VSSQ01039145">
    <property type="protein sequence ID" value="MPM92167.1"/>
    <property type="molecule type" value="Genomic_DNA"/>
</dbReference>
<evidence type="ECO:0000256" key="1">
    <source>
        <dbReference type="SAM" id="MobiDB-lite"/>
    </source>
</evidence>
<comment type="caution">
    <text evidence="2">The sequence shown here is derived from an EMBL/GenBank/DDBJ whole genome shotgun (WGS) entry which is preliminary data.</text>
</comment>
<sequence length="115" mass="12409">MRQRGGVARGLAPGLEHDHRLGNGGRTQRAHETAGVLDALHVHHNALGARIVGEKVEHRRNAQVGVRAQRHHAGKAHRVAARPVQDRGGERARLADQTQRAVGGQRPHGAGIELQ</sequence>
<accession>A0A645DS63</accession>
<proteinExistence type="predicted"/>
<feature type="compositionally biased region" description="Basic residues" evidence="1">
    <location>
        <begin position="68"/>
        <end position="80"/>
    </location>
</feature>